<reference evidence="3" key="1">
    <citation type="journal article" date="2015" name="PLoS Genet.">
        <title>Genome Sequence and Transcriptome Analyses of Chrysochromulina tobin: Metabolic Tools for Enhanced Algal Fitness in the Prominent Order Prymnesiales (Haptophyceae).</title>
        <authorList>
            <person name="Hovde B.T."/>
            <person name="Deodato C.R."/>
            <person name="Hunsperger H.M."/>
            <person name="Ryken S.A."/>
            <person name="Yost W."/>
            <person name="Jha R.K."/>
            <person name="Patterson J."/>
            <person name="Monnat R.J. Jr."/>
            <person name="Barlow S.B."/>
            <person name="Starkenburg S.R."/>
            <person name="Cattolico R.A."/>
        </authorList>
    </citation>
    <scope>NUCLEOTIDE SEQUENCE</scope>
    <source>
        <strain evidence="3">CCMP291</strain>
    </source>
</reference>
<feature type="region of interest" description="Disordered" evidence="1">
    <location>
        <begin position="1"/>
        <end position="23"/>
    </location>
</feature>
<comment type="caution">
    <text evidence="2">The sequence shown here is derived from an EMBL/GenBank/DDBJ whole genome shotgun (WGS) entry which is preliminary data.</text>
</comment>
<proteinExistence type="predicted"/>
<dbReference type="EMBL" id="JWZX01001358">
    <property type="protein sequence ID" value="KOO33998.1"/>
    <property type="molecule type" value="Genomic_DNA"/>
</dbReference>
<organism evidence="2 3">
    <name type="scientific">Chrysochromulina tobinii</name>
    <dbReference type="NCBI Taxonomy" id="1460289"/>
    <lineage>
        <taxon>Eukaryota</taxon>
        <taxon>Haptista</taxon>
        <taxon>Haptophyta</taxon>
        <taxon>Prymnesiophyceae</taxon>
        <taxon>Prymnesiales</taxon>
        <taxon>Chrysochromulinaceae</taxon>
        <taxon>Chrysochromulina</taxon>
    </lineage>
</organism>
<feature type="non-terminal residue" evidence="2">
    <location>
        <position position="143"/>
    </location>
</feature>
<dbReference type="Proteomes" id="UP000037460">
    <property type="component" value="Unassembled WGS sequence"/>
</dbReference>
<gene>
    <name evidence="2" type="ORF">Ctob_013548</name>
</gene>
<dbReference type="AlphaFoldDB" id="A0A0M0K6J7"/>
<name>A0A0M0K6J7_9EUKA</name>
<sequence>MNKKRKVNADSSSDAGSSSVDDKVKVIPGDLRVDGSVHIGEELTVGQYGEGLIHGRLQGHQADHAEWMPRHDPDEVLMPGDVVALTRDADGTQIKVSKRAMGFVDSADVEWVVVPTNPQILGHQPPPGEEHLHVPIVFMGQVP</sequence>
<feature type="compositionally biased region" description="Low complexity" evidence="1">
    <location>
        <begin position="9"/>
        <end position="19"/>
    </location>
</feature>
<accession>A0A0M0K6J7</accession>
<evidence type="ECO:0000313" key="3">
    <source>
        <dbReference type="Proteomes" id="UP000037460"/>
    </source>
</evidence>
<evidence type="ECO:0000313" key="2">
    <source>
        <dbReference type="EMBL" id="KOO33998.1"/>
    </source>
</evidence>
<evidence type="ECO:0000256" key="1">
    <source>
        <dbReference type="SAM" id="MobiDB-lite"/>
    </source>
</evidence>
<protein>
    <submittedName>
        <fullName evidence="2">Uncharacterized protein</fullName>
    </submittedName>
</protein>
<keyword evidence="3" id="KW-1185">Reference proteome</keyword>